<dbReference type="PROSITE" id="PS50206">
    <property type="entry name" value="RHODANESE_3"/>
    <property type="match status" value="1"/>
</dbReference>
<feature type="domain" description="Rhodanese" evidence="1">
    <location>
        <begin position="63"/>
        <end position="163"/>
    </location>
</feature>
<dbReference type="CDD" id="cd00158">
    <property type="entry name" value="RHOD"/>
    <property type="match status" value="1"/>
</dbReference>
<organism evidence="2">
    <name type="scientific">bioreactor metagenome</name>
    <dbReference type="NCBI Taxonomy" id="1076179"/>
    <lineage>
        <taxon>unclassified sequences</taxon>
        <taxon>metagenomes</taxon>
        <taxon>ecological metagenomes</taxon>
    </lineage>
</organism>
<sequence>MTTNAAAIAGQLGLWNHGGRQSPARTRGIQKEGVTMGFRDFFGKEPPAADESTISVPDALGMLAKGGAIIDIRSRTEYERGHIPGSRLIAVTDLQPSAMDAIWGDDPLAMLDPDTAQKAIIVVSSTPAHAAAVAHLLRDQQLNAYCLAGGLLGWVRDGQVLIPGPPR</sequence>
<proteinExistence type="predicted"/>
<dbReference type="Pfam" id="PF00581">
    <property type="entry name" value="Rhodanese"/>
    <property type="match status" value="1"/>
</dbReference>
<dbReference type="InterPro" id="IPR001763">
    <property type="entry name" value="Rhodanese-like_dom"/>
</dbReference>
<evidence type="ECO:0000259" key="1">
    <source>
        <dbReference type="PROSITE" id="PS50206"/>
    </source>
</evidence>
<dbReference type="SUPFAM" id="SSF52821">
    <property type="entry name" value="Rhodanese/Cell cycle control phosphatase"/>
    <property type="match status" value="1"/>
</dbReference>
<dbReference type="Gene3D" id="3.40.250.10">
    <property type="entry name" value="Rhodanese-like domain"/>
    <property type="match status" value="1"/>
</dbReference>
<dbReference type="EMBL" id="VSSQ01035101">
    <property type="protein sequence ID" value="MPM87236.1"/>
    <property type="molecule type" value="Genomic_DNA"/>
</dbReference>
<comment type="caution">
    <text evidence="2">The sequence shown here is derived from an EMBL/GenBank/DDBJ whole genome shotgun (WGS) entry which is preliminary data.</text>
</comment>
<name>A0A645DCY9_9ZZZZ</name>
<dbReference type="AlphaFoldDB" id="A0A645DCY9"/>
<dbReference type="SMART" id="SM00450">
    <property type="entry name" value="RHOD"/>
    <property type="match status" value="1"/>
</dbReference>
<evidence type="ECO:0000313" key="2">
    <source>
        <dbReference type="EMBL" id="MPM87236.1"/>
    </source>
</evidence>
<gene>
    <name evidence="2" type="ORF">SDC9_134331</name>
</gene>
<protein>
    <recommendedName>
        <fullName evidence="1">Rhodanese domain-containing protein</fullName>
    </recommendedName>
</protein>
<reference evidence="2" key="1">
    <citation type="submission" date="2019-08" db="EMBL/GenBank/DDBJ databases">
        <authorList>
            <person name="Kucharzyk K."/>
            <person name="Murdoch R.W."/>
            <person name="Higgins S."/>
            <person name="Loffler F."/>
        </authorList>
    </citation>
    <scope>NUCLEOTIDE SEQUENCE</scope>
</reference>
<dbReference type="InterPro" id="IPR036873">
    <property type="entry name" value="Rhodanese-like_dom_sf"/>
</dbReference>
<accession>A0A645DCY9</accession>